<dbReference type="EMBL" id="VEPZ02000881">
    <property type="protein sequence ID" value="KAE8713098.1"/>
    <property type="molecule type" value="Genomic_DNA"/>
</dbReference>
<reference evidence="1" key="1">
    <citation type="submission" date="2019-09" db="EMBL/GenBank/DDBJ databases">
        <title>Draft genome information of white flower Hibiscus syriacus.</title>
        <authorList>
            <person name="Kim Y.-M."/>
        </authorList>
    </citation>
    <scope>NUCLEOTIDE SEQUENCE [LARGE SCALE GENOMIC DNA]</scope>
    <source>
        <strain evidence="1">YM2019G1</strain>
    </source>
</reference>
<comment type="caution">
    <text evidence="1">The sequence shown here is derived from an EMBL/GenBank/DDBJ whole genome shotgun (WGS) entry which is preliminary data.</text>
</comment>
<sequence length="148" mass="16413">MIDICNCHKLPVIRDPSGWRVGSIMLPSQSVSAVASADTTSGYHVGRRSPCLPGDLLGRHVFPASYKRLHVPCTSQQSEAIRTSYARAVERAMGGNPRAAERAMRGHPSERARVGRPECMATYKVARRAWRPMCWDVYVPCNTFILSV</sequence>
<name>A0A6A3BBV7_HIBSY</name>
<gene>
    <name evidence="1" type="ORF">F3Y22_tig00110216pilonHSYRG00028</name>
</gene>
<evidence type="ECO:0000313" key="1">
    <source>
        <dbReference type="EMBL" id="KAE8713098.1"/>
    </source>
</evidence>
<protein>
    <submittedName>
        <fullName evidence="1">Uncharacterized protein</fullName>
    </submittedName>
</protein>
<proteinExistence type="predicted"/>
<evidence type="ECO:0000313" key="2">
    <source>
        <dbReference type="Proteomes" id="UP000436088"/>
    </source>
</evidence>
<accession>A0A6A3BBV7</accession>
<dbReference type="Proteomes" id="UP000436088">
    <property type="component" value="Unassembled WGS sequence"/>
</dbReference>
<keyword evidence="2" id="KW-1185">Reference proteome</keyword>
<dbReference type="AlphaFoldDB" id="A0A6A3BBV7"/>
<organism evidence="1 2">
    <name type="scientific">Hibiscus syriacus</name>
    <name type="common">Rose of Sharon</name>
    <dbReference type="NCBI Taxonomy" id="106335"/>
    <lineage>
        <taxon>Eukaryota</taxon>
        <taxon>Viridiplantae</taxon>
        <taxon>Streptophyta</taxon>
        <taxon>Embryophyta</taxon>
        <taxon>Tracheophyta</taxon>
        <taxon>Spermatophyta</taxon>
        <taxon>Magnoliopsida</taxon>
        <taxon>eudicotyledons</taxon>
        <taxon>Gunneridae</taxon>
        <taxon>Pentapetalae</taxon>
        <taxon>rosids</taxon>
        <taxon>malvids</taxon>
        <taxon>Malvales</taxon>
        <taxon>Malvaceae</taxon>
        <taxon>Malvoideae</taxon>
        <taxon>Hibiscus</taxon>
    </lineage>
</organism>